<dbReference type="EMBL" id="CP030118">
    <property type="protein sequence ID" value="QDL10578.1"/>
    <property type="molecule type" value="Genomic_DNA"/>
</dbReference>
<dbReference type="SUPFAM" id="SSF54001">
    <property type="entry name" value="Cysteine proteinases"/>
    <property type="match status" value="1"/>
</dbReference>
<keyword evidence="2" id="KW-0104">Cadmium</keyword>
<reference evidence="4 5" key="1">
    <citation type="submission" date="2018-06" db="EMBL/GenBank/DDBJ databases">
        <title>Comparative genomics of Brasilonema spp. strains.</title>
        <authorList>
            <person name="Alvarenga D.O."/>
            <person name="Fiore M.F."/>
            <person name="Varani A.M."/>
        </authorList>
    </citation>
    <scope>NUCLEOTIDE SEQUENCE [LARGE SCALE GENOMIC DNA]</scope>
    <source>
        <strain evidence="4 5">CENA114</strain>
    </source>
</reference>
<dbReference type="GO" id="GO:0046938">
    <property type="term" value="P:phytochelatin biosynthetic process"/>
    <property type="evidence" value="ECO:0007669"/>
    <property type="project" value="InterPro"/>
</dbReference>
<dbReference type="InterPro" id="IPR038765">
    <property type="entry name" value="Papain-like_cys_pep_sf"/>
</dbReference>
<feature type="domain" description="Peptidase C83" evidence="3">
    <location>
        <begin position="1"/>
        <end position="197"/>
    </location>
</feature>
<evidence type="ECO:0000256" key="1">
    <source>
        <dbReference type="ARBA" id="ARBA00012468"/>
    </source>
</evidence>
<evidence type="ECO:0000313" key="4">
    <source>
        <dbReference type="EMBL" id="QDL10578.1"/>
    </source>
</evidence>
<organism evidence="4 5">
    <name type="scientific">Brasilonema sennae CENA114</name>
    <dbReference type="NCBI Taxonomy" id="415709"/>
    <lineage>
        <taxon>Bacteria</taxon>
        <taxon>Bacillati</taxon>
        <taxon>Cyanobacteriota</taxon>
        <taxon>Cyanophyceae</taxon>
        <taxon>Nostocales</taxon>
        <taxon>Scytonemataceae</taxon>
        <taxon>Brasilonema</taxon>
        <taxon>Bromeliae group (in: Brasilonema)</taxon>
    </lineage>
</organism>
<protein>
    <recommendedName>
        <fullName evidence="1">glutathione gamma-glutamylcysteinyltransferase</fullName>
        <ecNumber evidence="1">2.3.2.15</ecNumber>
    </recommendedName>
</protein>
<dbReference type="GO" id="GO:0016756">
    <property type="term" value="F:glutathione gamma-glutamylcysteinyltransferase activity"/>
    <property type="evidence" value="ECO:0007669"/>
    <property type="project" value="UniProtKB-EC"/>
</dbReference>
<dbReference type="PROSITE" id="PS51443">
    <property type="entry name" value="PCS"/>
    <property type="match status" value="1"/>
</dbReference>
<dbReference type="Gene3D" id="3.90.70.30">
    <property type="entry name" value="Phytochelatin synthase, N-terminal domain"/>
    <property type="match status" value="1"/>
</dbReference>
<name>A0A856MIS2_9CYAN</name>
<dbReference type="KEGG" id="bsen:DP114_24145"/>
<dbReference type="Pfam" id="PF05023">
    <property type="entry name" value="Phytochelatin"/>
    <property type="match status" value="1"/>
</dbReference>
<dbReference type="GO" id="GO:0046872">
    <property type="term" value="F:metal ion binding"/>
    <property type="evidence" value="ECO:0007669"/>
    <property type="project" value="InterPro"/>
</dbReference>
<accession>A0A856MIS2</accession>
<dbReference type="Proteomes" id="UP000503129">
    <property type="component" value="Chromosome"/>
</dbReference>
<sequence length="224" mass="25520">MDLDNLAQISKRDLEIIQLHQFQQPIFCCNVTAIAYAFTALGYLTSVDEIFYVTQLPIASVLDDGMTLAETYDSCRTYIERKKLPVSIRVEHFDKPSMTFEAFTREVEVAVTNELDVHILNFNTRIAHENPSLEGGHFSLLADYDPDTKEVTIADTNPKRYTRFWKCPIQRLYAACVDKDSSSNRSRGMIVLRRLEEAKIDGKEVHPSEVALNAFRSDNSSENS</sequence>
<proteinExistence type="predicted"/>
<dbReference type="AlphaFoldDB" id="A0A856MIS2"/>
<dbReference type="SMR" id="A0A856MIS2"/>
<evidence type="ECO:0000256" key="2">
    <source>
        <dbReference type="ARBA" id="ARBA00022539"/>
    </source>
</evidence>
<dbReference type="GO" id="GO:0010038">
    <property type="term" value="P:response to metal ion"/>
    <property type="evidence" value="ECO:0007669"/>
    <property type="project" value="InterPro"/>
</dbReference>
<evidence type="ECO:0000259" key="3">
    <source>
        <dbReference type="PROSITE" id="PS51443"/>
    </source>
</evidence>
<dbReference type="EC" id="2.3.2.15" evidence="1"/>
<evidence type="ECO:0000313" key="5">
    <source>
        <dbReference type="Proteomes" id="UP000503129"/>
    </source>
</evidence>
<dbReference type="InterPro" id="IPR007719">
    <property type="entry name" value="PCS_N"/>
</dbReference>
<dbReference type="RefSeq" id="WP_169268568.1">
    <property type="nucleotide sequence ID" value="NZ_CAWOXK010000001.1"/>
</dbReference>
<keyword evidence="5" id="KW-1185">Reference proteome</keyword>
<gene>
    <name evidence="4" type="ORF">DP114_24145</name>
</gene>
<dbReference type="InterPro" id="IPR038156">
    <property type="entry name" value="PCS_N_sf"/>
</dbReference>